<gene>
    <name evidence="2" type="ORF">KSP39_PZI006636</name>
</gene>
<sequence length="230" mass="25297">MAYKIPLSFPSLAVVLAVIVAAFRPSAGVEYQVINNAVGTPGGNRFESDIGVDFTKFVLTQASFFVRSNLAMPNGGVRNDVGRITCFIDVTLSAAAITFGNEIHVNGQVIADLPGFARTGITGLLYHEVTHVWQWLGDGEPPGLIEGIADYMRLKAGYPQPNWVFPGQGDRWDQGYDVTARFLDYCSRFDSRFVAKLNAKMKHGYNVGVFQQLLGKPVEQLFEDYKGILP</sequence>
<accession>A0AAP0BQF5</accession>
<protein>
    <recommendedName>
        <fullName evidence="4">Basic secretory protease</fullName>
    </recommendedName>
</protein>
<reference evidence="2 3" key="1">
    <citation type="journal article" date="2022" name="Nat. Plants">
        <title>Genomes of leafy and leafless Platanthera orchids illuminate the evolution of mycoheterotrophy.</title>
        <authorList>
            <person name="Li M.H."/>
            <person name="Liu K.W."/>
            <person name="Li Z."/>
            <person name="Lu H.C."/>
            <person name="Ye Q.L."/>
            <person name="Zhang D."/>
            <person name="Wang J.Y."/>
            <person name="Li Y.F."/>
            <person name="Zhong Z.M."/>
            <person name="Liu X."/>
            <person name="Yu X."/>
            <person name="Liu D.K."/>
            <person name="Tu X.D."/>
            <person name="Liu B."/>
            <person name="Hao Y."/>
            <person name="Liao X.Y."/>
            <person name="Jiang Y.T."/>
            <person name="Sun W.H."/>
            <person name="Chen J."/>
            <person name="Chen Y.Q."/>
            <person name="Ai Y."/>
            <person name="Zhai J.W."/>
            <person name="Wu S.S."/>
            <person name="Zhou Z."/>
            <person name="Hsiao Y.Y."/>
            <person name="Wu W.L."/>
            <person name="Chen Y.Y."/>
            <person name="Lin Y.F."/>
            <person name="Hsu J.L."/>
            <person name="Li C.Y."/>
            <person name="Wang Z.W."/>
            <person name="Zhao X."/>
            <person name="Zhong W.Y."/>
            <person name="Ma X.K."/>
            <person name="Ma L."/>
            <person name="Huang J."/>
            <person name="Chen G.Z."/>
            <person name="Huang M.Z."/>
            <person name="Huang L."/>
            <person name="Peng D.H."/>
            <person name="Luo Y.B."/>
            <person name="Zou S.Q."/>
            <person name="Chen S.P."/>
            <person name="Lan S."/>
            <person name="Tsai W.C."/>
            <person name="Van de Peer Y."/>
            <person name="Liu Z.J."/>
        </authorList>
    </citation>
    <scope>NUCLEOTIDE SEQUENCE [LARGE SCALE GENOMIC DNA]</scope>
    <source>
        <strain evidence="2">Lor287</strain>
    </source>
</reference>
<dbReference type="Proteomes" id="UP001418222">
    <property type="component" value="Unassembled WGS sequence"/>
</dbReference>
<feature type="chain" id="PRO_5042893200" description="Basic secretory protease" evidence="1">
    <location>
        <begin position="29"/>
        <end position="230"/>
    </location>
</feature>
<comment type="caution">
    <text evidence="2">The sequence shown here is derived from an EMBL/GenBank/DDBJ whole genome shotgun (WGS) entry which is preliminary data.</text>
</comment>
<keyword evidence="1" id="KW-0732">Signal</keyword>
<dbReference type="InterPro" id="IPR007541">
    <property type="entry name" value="Uncharacterised_BSP"/>
</dbReference>
<evidence type="ECO:0008006" key="4">
    <source>
        <dbReference type="Google" id="ProtNLM"/>
    </source>
</evidence>
<dbReference type="PANTHER" id="PTHR33321">
    <property type="match status" value="1"/>
</dbReference>
<evidence type="ECO:0000313" key="2">
    <source>
        <dbReference type="EMBL" id="KAK8946595.1"/>
    </source>
</evidence>
<dbReference type="EMBL" id="JBBWWQ010000005">
    <property type="protein sequence ID" value="KAK8946595.1"/>
    <property type="molecule type" value="Genomic_DNA"/>
</dbReference>
<feature type="signal peptide" evidence="1">
    <location>
        <begin position="1"/>
        <end position="28"/>
    </location>
</feature>
<organism evidence="2 3">
    <name type="scientific">Platanthera zijinensis</name>
    <dbReference type="NCBI Taxonomy" id="2320716"/>
    <lineage>
        <taxon>Eukaryota</taxon>
        <taxon>Viridiplantae</taxon>
        <taxon>Streptophyta</taxon>
        <taxon>Embryophyta</taxon>
        <taxon>Tracheophyta</taxon>
        <taxon>Spermatophyta</taxon>
        <taxon>Magnoliopsida</taxon>
        <taxon>Liliopsida</taxon>
        <taxon>Asparagales</taxon>
        <taxon>Orchidaceae</taxon>
        <taxon>Orchidoideae</taxon>
        <taxon>Orchideae</taxon>
        <taxon>Orchidinae</taxon>
        <taxon>Platanthera</taxon>
    </lineage>
</organism>
<dbReference type="Pfam" id="PF04450">
    <property type="entry name" value="BSP"/>
    <property type="match status" value="1"/>
</dbReference>
<proteinExistence type="predicted"/>
<name>A0AAP0BQF5_9ASPA</name>
<keyword evidence="3" id="KW-1185">Reference proteome</keyword>
<dbReference type="PANTHER" id="PTHR33321:SF12">
    <property type="entry name" value="PLANT BASIC SECRETORY PROTEIN (BSP) FAMILY PROTEIN"/>
    <property type="match status" value="1"/>
</dbReference>
<evidence type="ECO:0000313" key="3">
    <source>
        <dbReference type="Proteomes" id="UP001418222"/>
    </source>
</evidence>
<dbReference type="AlphaFoldDB" id="A0AAP0BQF5"/>
<evidence type="ECO:0000256" key="1">
    <source>
        <dbReference type="SAM" id="SignalP"/>
    </source>
</evidence>